<dbReference type="Proteomes" id="UP001500483">
    <property type="component" value="Unassembled WGS sequence"/>
</dbReference>
<feature type="compositionally biased region" description="Basic and acidic residues" evidence="1">
    <location>
        <begin position="80"/>
        <end position="90"/>
    </location>
</feature>
<feature type="region of interest" description="Disordered" evidence="1">
    <location>
        <begin position="80"/>
        <end position="99"/>
    </location>
</feature>
<accession>A0ABP6RVM1</accession>
<sequence length="99" mass="10559">MFKVTPDRLSTHAQWLAGLADDIAAAGQKGAGVSFGVDSFGLVGQVFSGQARQTSQRAAEEIGKFADLTRDLGERVEATAADYRDTDVRNSEQLGQVEV</sequence>
<protein>
    <recommendedName>
        <fullName evidence="4">ESX-1 secretion-associated protein</fullName>
    </recommendedName>
</protein>
<dbReference type="Pfam" id="PF10824">
    <property type="entry name" value="T7SS_ESX_EspC"/>
    <property type="match status" value="1"/>
</dbReference>
<evidence type="ECO:0008006" key="4">
    <source>
        <dbReference type="Google" id="ProtNLM"/>
    </source>
</evidence>
<dbReference type="EMBL" id="BAAAYK010000038">
    <property type="protein sequence ID" value="GAA3360926.1"/>
    <property type="molecule type" value="Genomic_DNA"/>
</dbReference>
<proteinExistence type="predicted"/>
<evidence type="ECO:0000313" key="2">
    <source>
        <dbReference type="EMBL" id="GAA3360926.1"/>
    </source>
</evidence>
<dbReference type="InterPro" id="IPR022536">
    <property type="entry name" value="EspC"/>
</dbReference>
<evidence type="ECO:0000256" key="1">
    <source>
        <dbReference type="SAM" id="MobiDB-lite"/>
    </source>
</evidence>
<evidence type="ECO:0000313" key="3">
    <source>
        <dbReference type="Proteomes" id="UP001500483"/>
    </source>
</evidence>
<gene>
    <name evidence="2" type="ORF">GCM10020366_42860</name>
</gene>
<comment type="caution">
    <text evidence="2">The sequence shown here is derived from an EMBL/GenBank/DDBJ whole genome shotgun (WGS) entry which is preliminary data.</text>
</comment>
<organism evidence="2 3">
    <name type="scientific">Saccharopolyspora gregorii</name>
    <dbReference type="NCBI Taxonomy" id="33914"/>
    <lineage>
        <taxon>Bacteria</taxon>
        <taxon>Bacillati</taxon>
        <taxon>Actinomycetota</taxon>
        <taxon>Actinomycetes</taxon>
        <taxon>Pseudonocardiales</taxon>
        <taxon>Pseudonocardiaceae</taxon>
        <taxon>Saccharopolyspora</taxon>
    </lineage>
</organism>
<keyword evidence="3" id="KW-1185">Reference proteome</keyword>
<reference evidence="3" key="1">
    <citation type="journal article" date="2019" name="Int. J. Syst. Evol. Microbiol.">
        <title>The Global Catalogue of Microorganisms (GCM) 10K type strain sequencing project: providing services to taxonomists for standard genome sequencing and annotation.</title>
        <authorList>
            <consortium name="The Broad Institute Genomics Platform"/>
            <consortium name="The Broad Institute Genome Sequencing Center for Infectious Disease"/>
            <person name="Wu L."/>
            <person name="Ma J."/>
        </authorList>
    </citation>
    <scope>NUCLEOTIDE SEQUENCE [LARGE SCALE GENOMIC DNA]</scope>
    <source>
        <strain evidence="3">JCM 9687</strain>
    </source>
</reference>
<dbReference type="RefSeq" id="WP_224956571.1">
    <property type="nucleotide sequence ID" value="NZ_BAAAYK010000038.1"/>
</dbReference>
<name>A0ABP6RVM1_9PSEU</name>